<dbReference type="Proteomes" id="UP001139193">
    <property type="component" value="Unassembled WGS sequence"/>
</dbReference>
<evidence type="ECO:0000256" key="1">
    <source>
        <dbReference type="SAM" id="MobiDB-lite"/>
    </source>
</evidence>
<keyword evidence="2" id="KW-0472">Membrane</keyword>
<evidence type="ECO:0000256" key="2">
    <source>
        <dbReference type="SAM" id="Phobius"/>
    </source>
</evidence>
<feature type="transmembrane region" description="Helical" evidence="2">
    <location>
        <begin position="201"/>
        <end position="223"/>
    </location>
</feature>
<evidence type="ECO:0000313" key="4">
    <source>
        <dbReference type="Proteomes" id="UP001139193"/>
    </source>
</evidence>
<dbReference type="AlphaFoldDB" id="A0A9X2AEZ9"/>
<reference evidence="3" key="1">
    <citation type="submission" date="2022-03" db="EMBL/GenBank/DDBJ databases">
        <title>Bacterial whole genome sequence for Hymenobacter sp. DH14.</title>
        <authorList>
            <person name="Le V."/>
        </authorList>
    </citation>
    <scope>NUCLEOTIDE SEQUENCE</scope>
    <source>
        <strain evidence="3">DH14</strain>
    </source>
</reference>
<comment type="caution">
    <text evidence="3">The sequence shown here is derived from an EMBL/GenBank/DDBJ whole genome shotgun (WGS) entry which is preliminary data.</text>
</comment>
<dbReference type="EMBL" id="JALBGC010000001">
    <property type="protein sequence ID" value="MCI1185933.1"/>
    <property type="molecule type" value="Genomic_DNA"/>
</dbReference>
<protein>
    <submittedName>
        <fullName evidence="3">DUF937 domain-containing protein</fullName>
    </submittedName>
</protein>
<keyword evidence="2" id="KW-0812">Transmembrane</keyword>
<proteinExistence type="predicted"/>
<dbReference type="RefSeq" id="WP_241934224.1">
    <property type="nucleotide sequence ID" value="NZ_JALBGC010000001.1"/>
</dbReference>
<dbReference type="InterPro" id="IPR009282">
    <property type="entry name" value="DUF937"/>
</dbReference>
<dbReference type="Pfam" id="PF06078">
    <property type="entry name" value="DUF937"/>
    <property type="match status" value="1"/>
</dbReference>
<gene>
    <name evidence="3" type="ORF">MON38_00765</name>
</gene>
<feature type="region of interest" description="Disordered" evidence="1">
    <location>
        <begin position="249"/>
        <end position="270"/>
    </location>
</feature>
<evidence type="ECO:0000313" key="3">
    <source>
        <dbReference type="EMBL" id="MCI1185933.1"/>
    </source>
</evidence>
<accession>A0A9X2AEZ9</accession>
<name>A0A9X2AEZ9_9BACT</name>
<keyword evidence="4" id="KW-1185">Reference proteome</keyword>
<keyword evidence="2" id="KW-1133">Transmembrane helix</keyword>
<organism evidence="3 4">
    <name type="scientific">Hymenobacter cyanobacteriorum</name>
    <dbReference type="NCBI Taxonomy" id="2926463"/>
    <lineage>
        <taxon>Bacteria</taxon>
        <taxon>Pseudomonadati</taxon>
        <taxon>Bacteroidota</taxon>
        <taxon>Cytophagia</taxon>
        <taxon>Cytophagales</taxon>
        <taxon>Hymenobacteraceae</taxon>
        <taxon>Hymenobacter</taxon>
    </lineage>
</organism>
<sequence length="270" mass="29155">MKNCLQAIRQAFSRELVRHLAARLGEREKAVGKALKGMVPMVLCQLLIRAGEGEGRALLAPIMKDDWPVIRESRNLTEVLALLGGGPNHSAALDAGENWLSHLFGESRPGLDALMSLYAGLRPDSAVTLLRLAAAVVTAVLAQYARRQHLTALRLSEELATAKNQIYKWLPADLPRWPGFRRRGAVKAPHAAWAAELARPYWVLVLATAAVAVVALLVLSALAGPAQRPAPTRTLLAVARLDSMRQTMPETADSTAVAGPEPTRLAPATW</sequence>